<reference evidence="1 2" key="1">
    <citation type="submission" date="2017-06" db="EMBL/GenBank/DDBJ databases">
        <title>Genome sequencing of cyanobaciteial culture collection at National Institute for Environmental Studies (NIES).</title>
        <authorList>
            <person name="Hirose Y."/>
            <person name="Shimura Y."/>
            <person name="Fujisawa T."/>
            <person name="Nakamura Y."/>
            <person name="Kawachi M."/>
        </authorList>
    </citation>
    <scope>NUCLEOTIDE SEQUENCE [LARGE SCALE GENOMIC DNA]</scope>
    <source>
        <strain evidence="1 2">NIES-23</strain>
        <plasmid evidence="2">Plasmid Plasmid5 dna</plasmid>
    </source>
</reference>
<evidence type="ECO:0000313" key="1">
    <source>
        <dbReference type="EMBL" id="BAY73578.1"/>
    </source>
</evidence>
<sequence length="49" mass="5346">MTKLKTLLEISIVSAFSFLLVVAFLTVVSGGDFLQLARVITNTCEVKND</sequence>
<dbReference type="EMBL" id="AP018221">
    <property type="protein sequence ID" value="BAY73578.1"/>
    <property type="molecule type" value="Genomic_DNA"/>
</dbReference>
<gene>
    <name evidence="1" type="ORF">NIES23_64300</name>
</gene>
<protein>
    <submittedName>
        <fullName evidence="1">Uncharacterized protein</fullName>
    </submittedName>
</protein>
<evidence type="ECO:0000313" key="2">
    <source>
        <dbReference type="Proteomes" id="UP000217507"/>
    </source>
</evidence>
<geneLocation type="plasmid" evidence="1">
    <name>plasmid5</name>
</geneLocation>
<proteinExistence type="predicted"/>
<name>A0A1Z4KXD7_ANAVA</name>
<keyword evidence="1" id="KW-0614">Plasmid</keyword>
<organism evidence="1 2">
    <name type="scientific">Trichormus variabilis NIES-23</name>
    <dbReference type="NCBI Taxonomy" id="1973479"/>
    <lineage>
        <taxon>Bacteria</taxon>
        <taxon>Bacillati</taxon>
        <taxon>Cyanobacteriota</taxon>
        <taxon>Cyanophyceae</taxon>
        <taxon>Nostocales</taxon>
        <taxon>Nostocaceae</taxon>
        <taxon>Trichormus</taxon>
    </lineage>
</organism>
<dbReference type="Proteomes" id="UP000217507">
    <property type="component" value="Plasmid Plasmid5 dna"/>
</dbReference>
<accession>A0A1Z4KXD7</accession>
<dbReference type="AlphaFoldDB" id="A0A1Z4KXD7"/>